<name>A0A8B8BIC4_CRAVI</name>
<evidence type="ECO:0000313" key="7">
    <source>
        <dbReference type="RefSeq" id="XP_022302574.1"/>
    </source>
</evidence>
<dbReference type="InterPro" id="IPR011011">
    <property type="entry name" value="Znf_FYVE_PHD"/>
</dbReference>
<dbReference type="AlphaFoldDB" id="A0A8B8BIC4"/>
<dbReference type="InterPro" id="IPR038765">
    <property type="entry name" value="Papain-like_cys_pep_sf"/>
</dbReference>
<sequence length="175" mass="20169">MMPICLQHHWLLLVADVKKMTVSILDSLGGDHPEIENKWRKYMFTRERYLPEGLNTWTSSPQKVSKQKDGNSCGVFILMFAEAIVAGTNPVTMQQGHVKQYRQYVRQRLLKGASQDPAVCQIPFCVKPKNPLWTKCQDCGLWVHMQCSNLKGRNSSTCKEQHVCIICLWRQESKM</sequence>
<dbReference type="InterPro" id="IPR003653">
    <property type="entry name" value="Peptidase_C48_C"/>
</dbReference>
<reference evidence="7" key="1">
    <citation type="submission" date="2025-08" db="UniProtKB">
        <authorList>
            <consortium name="RefSeq"/>
        </authorList>
    </citation>
    <scope>IDENTIFICATION</scope>
    <source>
        <tissue evidence="7">Whole sample</tissue>
    </source>
</reference>
<dbReference type="GO" id="GO:0016926">
    <property type="term" value="P:protein desumoylation"/>
    <property type="evidence" value="ECO:0007669"/>
    <property type="project" value="TreeGrafter"/>
</dbReference>
<proteinExistence type="inferred from homology"/>
<keyword evidence="2" id="KW-0645">Protease</keyword>
<dbReference type="PANTHER" id="PTHR12606:SF136">
    <property type="entry name" value="ULP1 PROTEASE FAMILY PROTEIN"/>
    <property type="match status" value="1"/>
</dbReference>
<evidence type="ECO:0000256" key="3">
    <source>
        <dbReference type="ARBA" id="ARBA00022801"/>
    </source>
</evidence>
<organism evidence="6 7">
    <name type="scientific">Crassostrea virginica</name>
    <name type="common">Eastern oyster</name>
    <dbReference type="NCBI Taxonomy" id="6565"/>
    <lineage>
        <taxon>Eukaryota</taxon>
        <taxon>Metazoa</taxon>
        <taxon>Spiralia</taxon>
        <taxon>Lophotrochozoa</taxon>
        <taxon>Mollusca</taxon>
        <taxon>Bivalvia</taxon>
        <taxon>Autobranchia</taxon>
        <taxon>Pteriomorphia</taxon>
        <taxon>Ostreida</taxon>
        <taxon>Ostreoidea</taxon>
        <taxon>Ostreidae</taxon>
        <taxon>Crassostrea</taxon>
    </lineage>
</organism>
<evidence type="ECO:0000313" key="6">
    <source>
        <dbReference type="Proteomes" id="UP000694844"/>
    </source>
</evidence>
<gene>
    <name evidence="7" type="primary">LOC111110385</name>
</gene>
<dbReference type="PANTHER" id="PTHR12606">
    <property type="entry name" value="SENTRIN/SUMO-SPECIFIC PROTEASE"/>
    <property type="match status" value="1"/>
</dbReference>
<dbReference type="Pfam" id="PF02902">
    <property type="entry name" value="Peptidase_C48"/>
    <property type="match status" value="1"/>
</dbReference>
<dbReference type="Gene3D" id="3.40.395.10">
    <property type="entry name" value="Adenoviral Proteinase, Chain A"/>
    <property type="match status" value="1"/>
</dbReference>
<dbReference type="PROSITE" id="PS50600">
    <property type="entry name" value="ULP_PROTEASE"/>
    <property type="match status" value="1"/>
</dbReference>
<dbReference type="SUPFAM" id="SSF54001">
    <property type="entry name" value="Cysteine proteinases"/>
    <property type="match status" value="1"/>
</dbReference>
<dbReference type="GO" id="GO:0016929">
    <property type="term" value="F:deSUMOylase activity"/>
    <property type="evidence" value="ECO:0007669"/>
    <property type="project" value="TreeGrafter"/>
</dbReference>
<dbReference type="GO" id="GO:0005634">
    <property type="term" value="C:nucleus"/>
    <property type="evidence" value="ECO:0007669"/>
    <property type="project" value="TreeGrafter"/>
</dbReference>
<dbReference type="OrthoDB" id="10033651at2759"/>
<dbReference type="SUPFAM" id="SSF57903">
    <property type="entry name" value="FYVE/PHD zinc finger"/>
    <property type="match status" value="1"/>
</dbReference>
<accession>A0A8B8BIC4</accession>
<keyword evidence="4" id="KW-0788">Thiol protease</keyword>
<keyword evidence="6" id="KW-1185">Reference proteome</keyword>
<dbReference type="GO" id="GO:0006508">
    <property type="term" value="P:proteolysis"/>
    <property type="evidence" value="ECO:0007669"/>
    <property type="project" value="UniProtKB-KW"/>
</dbReference>
<protein>
    <submittedName>
        <fullName evidence="7">Sentrin-specific protease 1-like</fullName>
    </submittedName>
</protein>
<dbReference type="RefSeq" id="XP_022302574.1">
    <property type="nucleotide sequence ID" value="XM_022446866.1"/>
</dbReference>
<dbReference type="GeneID" id="111110385"/>
<dbReference type="KEGG" id="cvn:111110385"/>
<dbReference type="Proteomes" id="UP000694844">
    <property type="component" value="Chromosome 8"/>
</dbReference>
<keyword evidence="3" id="KW-0378">Hydrolase</keyword>
<evidence type="ECO:0000259" key="5">
    <source>
        <dbReference type="PROSITE" id="PS50600"/>
    </source>
</evidence>
<feature type="domain" description="Ubiquitin-like protease family profile" evidence="5">
    <location>
        <begin position="1"/>
        <end position="84"/>
    </location>
</feature>
<evidence type="ECO:0000256" key="2">
    <source>
        <dbReference type="ARBA" id="ARBA00022670"/>
    </source>
</evidence>
<evidence type="ECO:0000256" key="4">
    <source>
        <dbReference type="ARBA" id="ARBA00022807"/>
    </source>
</evidence>
<comment type="similarity">
    <text evidence="1">Belongs to the peptidase C48 family.</text>
</comment>
<evidence type="ECO:0000256" key="1">
    <source>
        <dbReference type="ARBA" id="ARBA00005234"/>
    </source>
</evidence>